<dbReference type="EMBL" id="BAABJX010000029">
    <property type="protein sequence ID" value="GAA4834041.1"/>
    <property type="molecule type" value="Genomic_DNA"/>
</dbReference>
<dbReference type="InterPro" id="IPR011644">
    <property type="entry name" value="Heme_NO-bd"/>
</dbReference>
<dbReference type="Gene3D" id="3.90.1520.10">
    <property type="entry name" value="H-NOX domain"/>
    <property type="match status" value="1"/>
</dbReference>
<dbReference type="Proteomes" id="UP001500298">
    <property type="component" value="Unassembled WGS sequence"/>
</dbReference>
<protein>
    <recommendedName>
        <fullName evidence="1">Heme NO-binding domain-containing protein</fullName>
    </recommendedName>
</protein>
<dbReference type="RefSeq" id="WP_345371276.1">
    <property type="nucleotide sequence ID" value="NZ_BAABJX010000029.1"/>
</dbReference>
<proteinExistence type="predicted"/>
<dbReference type="Pfam" id="PF07700">
    <property type="entry name" value="HNOB"/>
    <property type="match status" value="1"/>
</dbReference>
<reference evidence="3" key="1">
    <citation type="journal article" date="2019" name="Int. J. Syst. Evol. Microbiol.">
        <title>The Global Catalogue of Microorganisms (GCM) 10K type strain sequencing project: providing services to taxonomists for standard genome sequencing and annotation.</title>
        <authorList>
            <consortium name="The Broad Institute Genomics Platform"/>
            <consortium name="The Broad Institute Genome Sequencing Center for Infectious Disease"/>
            <person name="Wu L."/>
            <person name="Ma J."/>
        </authorList>
    </citation>
    <scope>NUCLEOTIDE SEQUENCE [LARGE SCALE GENOMIC DNA]</scope>
    <source>
        <strain evidence="3">JCM 18326</strain>
    </source>
</reference>
<accession>A0ABP9D9D9</accession>
<gene>
    <name evidence="2" type="ORF">GCM10023331_19070</name>
</gene>
<feature type="domain" description="Heme NO-binding" evidence="1">
    <location>
        <begin position="2"/>
        <end position="163"/>
    </location>
</feature>
<evidence type="ECO:0000313" key="3">
    <source>
        <dbReference type="Proteomes" id="UP001500298"/>
    </source>
</evidence>
<dbReference type="SUPFAM" id="SSF111126">
    <property type="entry name" value="Ligand-binding domain in the NO signalling and Golgi transport"/>
    <property type="match status" value="1"/>
</dbReference>
<dbReference type="InterPro" id="IPR038158">
    <property type="entry name" value="H-NOX_domain_sf"/>
</dbReference>
<name>A0ABP9D9D9_9BACT</name>
<keyword evidence="3" id="KW-1185">Reference proteome</keyword>
<evidence type="ECO:0000313" key="2">
    <source>
        <dbReference type="EMBL" id="GAA4834041.1"/>
    </source>
</evidence>
<sequence length="184" mass="21296">MKGILFTELLEMVEGRFGFDVADHIVVENTFPHFGVYTAVGDYPYAEIECLLISLESATKVPMDQLLYDYGKHLFTVFKKSRIDWLKECTSSVSLIKKVLLHFQEVSRWTAEYQDFPEILLELDEVGQIVFRLKGDYIQSIPEVMRGFVDEVVYYYQETLTLEIAQRVADSSISFSLYNKSCVL</sequence>
<organism evidence="2 3">
    <name type="scientific">Algivirga pacifica</name>
    <dbReference type="NCBI Taxonomy" id="1162670"/>
    <lineage>
        <taxon>Bacteria</taxon>
        <taxon>Pseudomonadati</taxon>
        <taxon>Bacteroidota</taxon>
        <taxon>Cytophagia</taxon>
        <taxon>Cytophagales</taxon>
        <taxon>Flammeovirgaceae</taxon>
        <taxon>Algivirga</taxon>
    </lineage>
</organism>
<evidence type="ECO:0000259" key="1">
    <source>
        <dbReference type="Pfam" id="PF07700"/>
    </source>
</evidence>
<comment type="caution">
    <text evidence="2">The sequence shown here is derived from an EMBL/GenBank/DDBJ whole genome shotgun (WGS) entry which is preliminary data.</text>
</comment>
<dbReference type="InterPro" id="IPR024096">
    <property type="entry name" value="NO_sig/Golgi_transp_ligand-bd"/>
</dbReference>